<proteinExistence type="predicted"/>
<accession>A0A2K3M6I6</accession>
<dbReference type="Proteomes" id="UP000236291">
    <property type="component" value="Unassembled WGS sequence"/>
</dbReference>
<dbReference type="AlphaFoldDB" id="A0A2K3M6I6"/>
<reference evidence="1 2" key="1">
    <citation type="journal article" date="2014" name="Am. J. Bot.">
        <title>Genome assembly and annotation for red clover (Trifolium pratense; Fabaceae).</title>
        <authorList>
            <person name="Istvanek J."/>
            <person name="Jaros M."/>
            <person name="Krenek A."/>
            <person name="Repkova J."/>
        </authorList>
    </citation>
    <scope>NUCLEOTIDE SEQUENCE [LARGE SCALE GENOMIC DNA]</scope>
    <source>
        <strain evidence="2">cv. Tatra</strain>
        <tissue evidence="1">Young leaves</tissue>
    </source>
</reference>
<sequence length="20" mass="1861">GVVAGIVVLVGMVWGGCCAA</sequence>
<organism evidence="1 2">
    <name type="scientific">Trifolium pratense</name>
    <name type="common">Red clover</name>
    <dbReference type="NCBI Taxonomy" id="57577"/>
    <lineage>
        <taxon>Eukaryota</taxon>
        <taxon>Viridiplantae</taxon>
        <taxon>Streptophyta</taxon>
        <taxon>Embryophyta</taxon>
        <taxon>Tracheophyta</taxon>
        <taxon>Spermatophyta</taxon>
        <taxon>Magnoliopsida</taxon>
        <taxon>eudicotyledons</taxon>
        <taxon>Gunneridae</taxon>
        <taxon>Pentapetalae</taxon>
        <taxon>rosids</taxon>
        <taxon>fabids</taxon>
        <taxon>Fabales</taxon>
        <taxon>Fabaceae</taxon>
        <taxon>Papilionoideae</taxon>
        <taxon>50 kb inversion clade</taxon>
        <taxon>NPAAA clade</taxon>
        <taxon>Hologalegina</taxon>
        <taxon>IRL clade</taxon>
        <taxon>Trifolieae</taxon>
        <taxon>Trifolium</taxon>
    </lineage>
</organism>
<protein>
    <submittedName>
        <fullName evidence="1">Uncharacterized protein</fullName>
    </submittedName>
</protein>
<dbReference type="EMBL" id="ASHM01051080">
    <property type="protein sequence ID" value="PNX86398.1"/>
    <property type="molecule type" value="Genomic_DNA"/>
</dbReference>
<evidence type="ECO:0000313" key="1">
    <source>
        <dbReference type="EMBL" id="PNX86398.1"/>
    </source>
</evidence>
<comment type="caution">
    <text evidence="1">The sequence shown here is derived from an EMBL/GenBank/DDBJ whole genome shotgun (WGS) entry which is preliminary data.</text>
</comment>
<feature type="non-terminal residue" evidence="1">
    <location>
        <position position="1"/>
    </location>
</feature>
<name>A0A2K3M6I6_TRIPR</name>
<evidence type="ECO:0000313" key="2">
    <source>
        <dbReference type="Proteomes" id="UP000236291"/>
    </source>
</evidence>
<reference evidence="1 2" key="2">
    <citation type="journal article" date="2017" name="Front. Plant Sci.">
        <title>Gene Classification and Mining of Molecular Markers Useful in Red Clover (Trifolium pratense) Breeding.</title>
        <authorList>
            <person name="Istvanek J."/>
            <person name="Dluhosova J."/>
            <person name="Dluhos P."/>
            <person name="Patkova L."/>
            <person name="Nedelnik J."/>
            <person name="Repkova J."/>
        </authorList>
    </citation>
    <scope>NUCLEOTIDE SEQUENCE [LARGE SCALE GENOMIC DNA]</scope>
    <source>
        <strain evidence="2">cv. Tatra</strain>
        <tissue evidence="1">Young leaves</tissue>
    </source>
</reference>
<gene>
    <name evidence="1" type="ORF">L195_g042476</name>
</gene>